<dbReference type="SMART" id="SM01243">
    <property type="entry name" value="IRF-3"/>
    <property type="match status" value="1"/>
</dbReference>
<evidence type="ECO:0000256" key="3">
    <source>
        <dbReference type="ARBA" id="ARBA00023125"/>
    </source>
</evidence>
<evidence type="ECO:0000313" key="8">
    <source>
        <dbReference type="EMBL" id="JAP51744.1"/>
    </source>
</evidence>
<dbReference type="InterPro" id="IPR008984">
    <property type="entry name" value="SMAD_FHA_dom_sf"/>
</dbReference>
<dbReference type="InterPro" id="IPR036390">
    <property type="entry name" value="WH_DNA-bd_sf"/>
</dbReference>
<dbReference type="PANTHER" id="PTHR11949:SF53">
    <property type="entry name" value="IRF TRYPTOPHAN PENTAD REPEAT DOMAIN-CONTAINING PROTEIN"/>
    <property type="match status" value="1"/>
</dbReference>
<feature type="domain" description="IRF tryptophan pentad repeat" evidence="7">
    <location>
        <begin position="16"/>
        <end position="123"/>
    </location>
</feature>
<dbReference type="PANTHER" id="PTHR11949">
    <property type="entry name" value="INTERFERON REGULATORY FACTOR"/>
    <property type="match status" value="1"/>
</dbReference>
<dbReference type="Gene3D" id="1.10.10.10">
    <property type="entry name" value="Winged helix-like DNA-binding domain superfamily/Winged helix DNA-binding domain"/>
    <property type="match status" value="1"/>
</dbReference>
<keyword evidence="2" id="KW-0805">Transcription regulation</keyword>
<sequence>LPHRPIRTRETSMDIRVRLRPWLESRLNEGWIEGLNWIDHEKGIFRIPWKHHSKHTWTEQDATIFKDWAVVTGRYREGIDDPDWPMWKTRLRCALNKAPDIQEVKQRHNLHCDEPFKVYRFISKTESLWRANASRNASMIFDGIPAMANPPPLHLSSVVRRSVQPTTLLGGKRPAFFIRRLVRPAGGCRPIAVLRRANDQLFLKKLSLRAQAQPAPTESSPAFSIPESVDSLDVGAVQEITGFSEESAAFIRPSWQQYANHGVQPIPLPPSILRKVAPMPGATYPGPGYDQTNGNSQSFLPFLPDVMEPEFHQLGVRIQHLNIRVKDSIVTNPNGCCIYFGRYDETNSSAVPDAIEAQIIRHVSDANRSYVNLLLDNMYRGVIVTSSRGSIYIERLCKCAVFVYAPSGGDYVFLKNLSRKECVKVFDYSQFMADLEYHRRRQGPRPQFEIILSFGQQLRPGVSTDSLLVWCRIASCRAWFQAQKASAEFPKLDECVSNGMLLHQSPQDVEVNSGMHISYRNESTAFDKNPYDPSYVRIGSSASADSIVKIEDMDGGINTADTLNLADGLPDRSSSSELVIEEGVEIPLDDQDHLTYEAPGIHEDDLLQNMDGDDLESRHAEFMNAAEGMDIKPFISEDALLNLGTDFKS</sequence>
<keyword evidence="6" id="KW-0539">Nucleus</keyword>
<dbReference type="InterPro" id="IPR019817">
    <property type="entry name" value="Interferon_reg_fac_CS"/>
</dbReference>
<proteinExistence type="predicted"/>
<evidence type="ECO:0000259" key="7">
    <source>
        <dbReference type="PROSITE" id="PS51507"/>
    </source>
</evidence>
<accession>A0A0X3PIZ8</accession>
<dbReference type="GO" id="GO:0000978">
    <property type="term" value="F:RNA polymerase II cis-regulatory region sequence-specific DNA binding"/>
    <property type="evidence" value="ECO:0007669"/>
    <property type="project" value="TreeGrafter"/>
</dbReference>
<dbReference type="PROSITE" id="PS51507">
    <property type="entry name" value="IRF_2"/>
    <property type="match status" value="1"/>
</dbReference>
<dbReference type="InterPro" id="IPR019471">
    <property type="entry name" value="Interferon_reg_factor-3"/>
</dbReference>
<dbReference type="GO" id="GO:0000981">
    <property type="term" value="F:DNA-binding transcription factor activity, RNA polymerase II-specific"/>
    <property type="evidence" value="ECO:0007669"/>
    <property type="project" value="TreeGrafter"/>
</dbReference>
<reference evidence="8" key="1">
    <citation type="submission" date="2016-01" db="EMBL/GenBank/DDBJ databases">
        <title>Reference transcriptome for the parasite Schistocephalus solidus: insights into the molecular evolution of parasitism.</title>
        <authorList>
            <person name="Hebert F.O."/>
            <person name="Grambauer S."/>
            <person name="Barber I."/>
            <person name="Landry C.R."/>
            <person name="Aubin-Horth N."/>
        </authorList>
    </citation>
    <scope>NUCLEOTIDE SEQUENCE</scope>
</reference>
<keyword evidence="5" id="KW-0804">Transcription</keyword>
<protein>
    <submittedName>
        <fullName evidence="8">Interferon regulatory factor 2</fullName>
    </submittedName>
</protein>
<dbReference type="SMART" id="SM00348">
    <property type="entry name" value="IRF"/>
    <property type="match status" value="1"/>
</dbReference>
<dbReference type="PROSITE" id="PS00601">
    <property type="entry name" value="IRF_1"/>
    <property type="match status" value="1"/>
</dbReference>
<keyword evidence="3" id="KW-0238">DNA-binding</keyword>
<comment type="subcellular location">
    <subcellularLocation>
        <location evidence="1">Nucleus</location>
    </subcellularLocation>
</comment>
<organism evidence="8">
    <name type="scientific">Schistocephalus solidus</name>
    <name type="common">Tapeworm</name>
    <dbReference type="NCBI Taxonomy" id="70667"/>
    <lineage>
        <taxon>Eukaryota</taxon>
        <taxon>Metazoa</taxon>
        <taxon>Spiralia</taxon>
        <taxon>Lophotrochozoa</taxon>
        <taxon>Platyhelminthes</taxon>
        <taxon>Cestoda</taxon>
        <taxon>Eucestoda</taxon>
        <taxon>Diphyllobothriidea</taxon>
        <taxon>Diphyllobothriidae</taxon>
        <taxon>Schistocephalus</taxon>
    </lineage>
</organism>
<dbReference type="PRINTS" id="PR00267">
    <property type="entry name" value="INTFRNREGFCT"/>
</dbReference>
<evidence type="ECO:0000256" key="2">
    <source>
        <dbReference type="ARBA" id="ARBA00023015"/>
    </source>
</evidence>
<dbReference type="GO" id="GO:0045944">
    <property type="term" value="P:positive regulation of transcription by RNA polymerase II"/>
    <property type="evidence" value="ECO:0007669"/>
    <property type="project" value="UniProtKB-ARBA"/>
</dbReference>
<evidence type="ECO:0000256" key="6">
    <source>
        <dbReference type="ARBA" id="ARBA00023242"/>
    </source>
</evidence>
<evidence type="ECO:0000256" key="1">
    <source>
        <dbReference type="ARBA" id="ARBA00004123"/>
    </source>
</evidence>
<dbReference type="GO" id="GO:0005634">
    <property type="term" value="C:nucleus"/>
    <property type="evidence" value="ECO:0007669"/>
    <property type="project" value="UniProtKB-SubCell"/>
</dbReference>
<evidence type="ECO:0000256" key="4">
    <source>
        <dbReference type="ARBA" id="ARBA00023159"/>
    </source>
</evidence>
<dbReference type="AlphaFoldDB" id="A0A0X3PIZ8"/>
<dbReference type="SUPFAM" id="SSF46785">
    <property type="entry name" value="Winged helix' DNA-binding domain"/>
    <property type="match status" value="1"/>
</dbReference>
<gene>
    <name evidence="8" type="primary">IRF2</name>
    <name evidence="8" type="ORF">TR168038</name>
</gene>
<keyword evidence="4" id="KW-0010">Activator</keyword>
<dbReference type="InterPro" id="IPR001346">
    <property type="entry name" value="Interferon_reg_fact_DNA-bd_dom"/>
</dbReference>
<dbReference type="SUPFAM" id="SSF49879">
    <property type="entry name" value="SMAD/FHA domain"/>
    <property type="match status" value="1"/>
</dbReference>
<dbReference type="Gene3D" id="2.60.200.10">
    <property type="match status" value="1"/>
</dbReference>
<dbReference type="InterPro" id="IPR017855">
    <property type="entry name" value="SMAD-like_dom_sf"/>
</dbReference>
<dbReference type="InterPro" id="IPR036388">
    <property type="entry name" value="WH-like_DNA-bd_sf"/>
</dbReference>
<name>A0A0X3PIZ8_SCHSO</name>
<feature type="non-terminal residue" evidence="8">
    <location>
        <position position="1"/>
    </location>
</feature>
<dbReference type="Pfam" id="PF00605">
    <property type="entry name" value="IRF"/>
    <property type="match status" value="1"/>
</dbReference>
<dbReference type="EMBL" id="GEEE01011481">
    <property type="protein sequence ID" value="JAP51744.1"/>
    <property type="molecule type" value="Transcribed_RNA"/>
</dbReference>
<dbReference type="GO" id="GO:0002376">
    <property type="term" value="P:immune system process"/>
    <property type="evidence" value="ECO:0007669"/>
    <property type="project" value="TreeGrafter"/>
</dbReference>
<dbReference type="FunFam" id="1.10.10.10:FF:000041">
    <property type="entry name" value="Interferon regulatory factor 4"/>
    <property type="match status" value="1"/>
</dbReference>
<evidence type="ECO:0000256" key="5">
    <source>
        <dbReference type="ARBA" id="ARBA00023163"/>
    </source>
</evidence>
<dbReference type="CDD" id="cd00103">
    <property type="entry name" value="IRF"/>
    <property type="match status" value="1"/>
</dbReference>
<dbReference type="Pfam" id="PF10401">
    <property type="entry name" value="IRF-3"/>
    <property type="match status" value="1"/>
</dbReference>